<dbReference type="AntiFam" id="ANF00266">
    <property type="entry name" value="DNA repeat translations related to WP_020751851.1"/>
</dbReference>
<organism evidence="2 3">
    <name type="scientific">Lacticaseibacillus paracasei</name>
    <name type="common">Lactobacillus paracasei</name>
    <dbReference type="NCBI Taxonomy" id="1597"/>
    <lineage>
        <taxon>Bacteria</taxon>
        <taxon>Bacillati</taxon>
        <taxon>Bacillota</taxon>
        <taxon>Bacilli</taxon>
        <taxon>Lactobacillales</taxon>
        <taxon>Lactobacillaceae</taxon>
        <taxon>Lacticaseibacillus</taxon>
    </lineage>
</organism>
<name>A0AB38QB75_LACPA</name>
<protein>
    <submittedName>
        <fullName evidence="2">Acetyltransferase</fullName>
    </submittedName>
</protein>
<dbReference type="Proteomes" id="UP000234512">
    <property type="component" value="Unassembled WGS sequence"/>
</dbReference>
<accession>A0AB38QB75</accession>
<sequence length="46" mass="4927">MLKCATLRSNLHACKDLGHSGQKTAITPKAAYTPTANRTGSRSVLR</sequence>
<feature type="region of interest" description="Disordered" evidence="1">
    <location>
        <begin position="25"/>
        <end position="46"/>
    </location>
</feature>
<comment type="caution">
    <text evidence="2">The sequence shown here is derived from an EMBL/GenBank/DDBJ whole genome shotgun (WGS) entry which is preliminary data.</text>
</comment>
<proteinExistence type="predicted"/>
<evidence type="ECO:0000313" key="2">
    <source>
        <dbReference type="EMBL" id="PLC47738.1"/>
    </source>
</evidence>
<evidence type="ECO:0000313" key="3">
    <source>
        <dbReference type="Proteomes" id="UP000234512"/>
    </source>
</evidence>
<reference evidence="2 3" key="1">
    <citation type="journal article" date="2018" name="Genome Announc.">
        <title>Draft Genome Sequence of Lactobacillus paracasei DUP 13076, Which Exhibits Potent Antipathogenic Effects against Salmonella enterica Serovars Enteritidis, Typhimurium, and Heidelberg.</title>
        <authorList>
            <person name="Muyyarikkandy M.S."/>
            <person name="Alqahtani F.H."/>
            <person name="Mandoiu I."/>
            <person name="Amalaradjou M.A."/>
        </authorList>
    </citation>
    <scope>NUCLEOTIDE SEQUENCE [LARGE SCALE GENOMIC DNA]</scope>
    <source>
        <strain evidence="2 3">DUP 13076</strain>
    </source>
</reference>
<feature type="compositionally biased region" description="Polar residues" evidence="1">
    <location>
        <begin position="34"/>
        <end position="46"/>
    </location>
</feature>
<gene>
    <name evidence="2" type="ORF">C0Q90_01625</name>
</gene>
<dbReference type="AlphaFoldDB" id="A0AB38QB75"/>
<evidence type="ECO:0000256" key="1">
    <source>
        <dbReference type="SAM" id="MobiDB-lite"/>
    </source>
</evidence>
<dbReference type="EMBL" id="PKQJ01000001">
    <property type="protein sequence ID" value="PLC47738.1"/>
    <property type="molecule type" value="Genomic_DNA"/>
</dbReference>
<dbReference type="NCBIfam" id="NF040509">
    <property type="entry name" value="Lacto_palin_RPT"/>
    <property type="match status" value="1"/>
</dbReference>